<dbReference type="Proteomes" id="UP000030746">
    <property type="component" value="Unassembled WGS sequence"/>
</dbReference>
<dbReference type="OrthoDB" id="6286564at2759"/>
<dbReference type="HOGENOM" id="CLU_2429561_0_0_1"/>
<organism evidence="2 3">
    <name type="scientific">Lottia gigantea</name>
    <name type="common">Giant owl limpet</name>
    <dbReference type="NCBI Taxonomy" id="225164"/>
    <lineage>
        <taxon>Eukaryota</taxon>
        <taxon>Metazoa</taxon>
        <taxon>Spiralia</taxon>
        <taxon>Lophotrochozoa</taxon>
        <taxon>Mollusca</taxon>
        <taxon>Gastropoda</taxon>
        <taxon>Patellogastropoda</taxon>
        <taxon>Lottioidea</taxon>
        <taxon>Lottiidae</taxon>
        <taxon>Lottia</taxon>
    </lineage>
</organism>
<sequence>MVALSPEMNSCTKCLLLLVFVGLTVLVKLSESSPLRPYQTQIEEKSRQDIITLAARVIKIAMYGSNQYDVIKRNAGTVDHLLNFPDLSVGK</sequence>
<evidence type="ECO:0000256" key="1">
    <source>
        <dbReference type="SAM" id="SignalP"/>
    </source>
</evidence>
<dbReference type="AlphaFoldDB" id="V4AC35"/>
<gene>
    <name evidence="2" type="ORF">LOTGIDRAFT_239524</name>
</gene>
<evidence type="ECO:0000313" key="2">
    <source>
        <dbReference type="EMBL" id="ESO94377.1"/>
    </source>
</evidence>
<keyword evidence="1" id="KW-0732">Signal</keyword>
<feature type="signal peptide" evidence="1">
    <location>
        <begin position="1"/>
        <end position="32"/>
    </location>
</feature>
<dbReference type="KEGG" id="lgi:LOTGIDRAFT_239524"/>
<dbReference type="EMBL" id="KB201823">
    <property type="protein sequence ID" value="ESO94377.1"/>
    <property type="molecule type" value="Genomic_DNA"/>
</dbReference>
<accession>V4AC35</accession>
<keyword evidence="3" id="KW-1185">Reference proteome</keyword>
<dbReference type="RefSeq" id="XP_009054938.1">
    <property type="nucleotide sequence ID" value="XM_009056690.1"/>
</dbReference>
<reference evidence="2 3" key="1">
    <citation type="journal article" date="2013" name="Nature">
        <title>Insights into bilaterian evolution from three spiralian genomes.</title>
        <authorList>
            <person name="Simakov O."/>
            <person name="Marletaz F."/>
            <person name="Cho S.J."/>
            <person name="Edsinger-Gonzales E."/>
            <person name="Havlak P."/>
            <person name="Hellsten U."/>
            <person name="Kuo D.H."/>
            <person name="Larsson T."/>
            <person name="Lv J."/>
            <person name="Arendt D."/>
            <person name="Savage R."/>
            <person name="Osoegawa K."/>
            <person name="de Jong P."/>
            <person name="Grimwood J."/>
            <person name="Chapman J.A."/>
            <person name="Shapiro H."/>
            <person name="Aerts A."/>
            <person name="Otillar R.P."/>
            <person name="Terry A.Y."/>
            <person name="Boore J.L."/>
            <person name="Grigoriev I.V."/>
            <person name="Lindberg D.R."/>
            <person name="Seaver E.C."/>
            <person name="Weisblat D.A."/>
            <person name="Putnam N.H."/>
            <person name="Rokhsar D.S."/>
        </authorList>
    </citation>
    <scope>NUCLEOTIDE SEQUENCE [LARGE SCALE GENOMIC DNA]</scope>
</reference>
<dbReference type="GeneID" id="20251080"/>
<dbReference type="CTD" id="20251080"/>
<proteinExistence type="predicted"/>
<name>V4AC35_LOTGI</name>
<evidence type="ECO:0000313" key="3">
    <source>
        <dbReference type="Proteomes" id="UP000030746"/>
    </source>
</evidence>
<dbReference type="OMA" id="FTWVARE"/>
<feature type="chain" id="PRO_5004717032" evidence="1">
    <location>
        <begin position="33"/>
        <end position="91"/>
    </location>
</feature>
<protein>
    <submittedName>
        <fullName evidence="2">Uncharacterized protein</fullName>
    </submittedName>
</protein>